<gene>
    <name evidence="17" type="ORF">STAS_33972</name>
</gene>
<keyword evidence="14" id="KW-0812">Transmembrane</keyword>
<dbReference type="Gene3D" id="2.90.10.10">
    <property type="entry name" value="Bulb-type lectin domain"/>
    <property type="match status" value="1"/>
</dbReference>
<evidence type="ECO:0000256" key="11">
    <source>
        <dbReference type="ARBA" id="ARBA00047899"/>
    </source>
</evidence>
<dbReference type="InterPro" id="IPR000719">
    <property type="entry name" value="Prot_kinase_dom"/>
</dbReference>
<keyword evidence="3 13" id="KW-0723">Serine/threonine-protein kinase</keyword>
<dbReference type="PIRSF" id="PIRSF000641">
    <property type="entry name" value="SRK"/>
    <property type="match status" value="1"/>
</dbReference>
<keyword evidence="6 13" id="KW-0547">Nucleotide-binding</keyword>
<dbReference type="SUPFAM" id="SSF56112">
    <property type="entry name" value="Protein kinase-like (PK-like)"/>
    <property type="match status" value="1"/>
</dbReference>
<dbReference type="SUPFAM" id="SSF51110">
    <property type="entry name" value="alpha-D-mannose-specific plant lectins"/>
    <property type="match status" value="1"/>
</dbReference>
<evidence type="ECO:0000256" key="5">
    <source>
        <dbReference type="ARBA" id="ARBA00022729"/>
    </source>
</evidence>
<dbReference type="OrthoDB" id="912844at2759"/>
<evidence type="ECO:0000256" key="13">
    <source>
        <dbReference type="PIRNR" id="PIRNR000641"/>
    </source>
</evidence>
<keyword evidence="14" id="KW-0472">Membrane</keyword>
<keyword evidence="14" id="KW-1133">Transmembrane helix</keyword>
<dbReference type="PANTHER" id="PTHR27002">
    <property type="entry name" value="RECEPTOR-LIKE SERINE/THREONINE-PROTEIN KINASE SD1-8"/>
    <property type="match status" value="1"/>
</dbReference>
<keyword evidence="18" id="KW-1185">Reference proteome</keyword>
<dbReference type="InterPro" id="IPR003609">
    <property type="entry name" value="Pan_app"/>
</dbReference>
<feature type="domain" description="Bulb-type lectin" evidence="16">
    <location>
        <begin position="76"/>
        <end position="200"/>
    </location>
</feature>
<protein>
    <recommendedName>
        <fullName evidence="13">Receptor-like serine/threonine-protein kinase</fullName>
        <ecNumber evidence="13">2.7.11.1</ecNumber>
    </recommendedName>
</protein>
<proteinExistence type="inferred from homology"/>
<evidence type="ECO:0000313" key="17">
    <source>
        <dbReference type="EMBL" id="GER56249.1"/>
    </source>
</evidence>
<dbReference type="GO" id="GO:0005524">
    <property type="term" value="F:ATP binding"/>
    <property type="evidence" value="ECO:0007669"/>
    <property type="project" value="UniProtKB-KW"/>
</dbReference>
<keyword evidence="10" id="KW-0325">Glycoprotein</keyword>
<evidence type="ECO:0000256" key="1">
    <source>
        <dbReference type="ARBA" id="ARBA00004251"/>
    </source>
</evidence>
<comment type="similarity">
    <text evidence="13">Belongs to the protein kinase superfamily. Ser/Thr protein kinase family.</text>
</comment>
<keyword evidence="8 13" id="KW-0067">ATP-binding</keyword>
<evidence type="ECO:0000256" key="3">
    <source>
        <dbReference type="ARBA" id="ARBA00022527"/>
    </source>
</evidence>
<dbReference type="SMART" id="SM00220">
    <property type="entry name" value="S_TKc"/>
    <property type="match status" value="1"/>
</dbReference>
<dbReference type="GO" id="GO:0106310">
    <property type="term" value="F:protein serine kinase activity"/>
    <property type="evidence" value="ECO:0007669"/>
    <property type="project" value="RHEA"/>
</dbReference>
<reference evidence="18" key="1">
    <citation type="journal article" date="2019" name="Curr. Biol.">
        <title>Genome Sequence of Striga asiatica Provides Insight into the Evolution of Plant Parasitism.</title>
        <authorList>
            <person name="Yoshida S."/>
            <person name="Kim S."/>
            <person name="Wafula E.K."/>
            <person name="Tanskanen J."/>
            <person name="Kim Y.M."/>
            <person name="Honaas L."/>
            <person name="Yang Z."/>
            <person name="Spallek T."/>
            <person name="Conn C.E."/>
            <person name="Ichihashi Y."/>
            <person name="Cheong K."/>
            <person name="Cui S."/>
            <person name="Der J.P."/>
            <person name="Gundlach H."/>
            <person name="Jiao Y."/>
            <person name="Hori C."/>
            <person name="Ishida J.K."/>
            <person name="Kasahara H."/>
            <person name="Kiba T."/>
            <person name="Kim M.S."/>
            <person name="Koo N."/>
            <person name="Laohavisit A."/>
            <person name="Lee Y.H."/>
            <person name="Lumba S."/>
            <person name="McCourt P."/>
            <person name="Mortimer J.C."/>
            <person name="Mutuku J.M."/>
            <person name="Nomura T."/>
            <person name="Sasaki-Sekimoto Y."/>
            <person name="Seto Y."/>
            <person name="Wang Y."/>
            <person name="Wakatake T."/>
            <person name="Sakakibara H."/>
            <person name="Demura T."/>
            <person name="Yamaguchi S."/>
            <person name="Yoneyama K."/>
            <person name="Manabe R.I."/>
            <person name="Nelson D.C."/>
            <person name="Schulman A.H."/>
            <person name="Timko M.P."/>
            <person name="dePamphilis C.W."/>
            <person name="Choi D."/>
            <person name="Shirasu K."/>
        </authorList>
    </citation>
    <scope>NUCLEOTIDE SEQUENCE [LARGE SCALE GENOMIC DNA]</scope>
    <source>
        <strain evidence="18">cv. UVA1</strain>
    </source>
</reference>
<dbReference type="Proteomes" id="UP000325081">
    <property type="component" value="Unassembled WGS sequence"/>
</dbReference>
<dbReference type="Gene3D" id="3.30.200.20">
    <property type="entry name" value="Phosphorylase Kinase, domain 1"/>
    <property type="match status" value="1"/>
</dbReference>
<dbReference type="GO" id="GO:0005886">
    <property type="term" value="C:plasma membrane"/>
    <property type="evidence" value="ECO:0007669"/>
    <property type="project" value="UniProtKB-SubCell"/>
</dbReference>
<comment type="catalytic activity">
    <reaction evidence="12 13">
        <text>L-seryl-[protein] + ATP = O-phospho-L-seryl-[protein] + ADP + H(+)</text>
        <dbReference type="Rhea" id="RHEA:17989"/>
        <dbReference type="Rhea" id="RHEA-COMP:9863"/>
        <dbReference type="Rhea" id="RHEA-COMP:11604"/>
        <dbReference type="ChEBI" id="CHEBI:15378"/>
        <dbReference type="ChEBI" id="CHEBI:29999"/>
        <dbReference type="ChEBI" id="CHEBI:30616"/>
        <dbReference type="ChEBI" id="CHEBI:83421"/>
        <dbReference type="ChEBI" id="CHEBI:456216"/>
        <dbReference type="EC" id="2.7.11.1"/>
    </reaction>
</comment>
<dbReference type="PROSITE" id="PS50011">
    <property type="entry name" value="PROTEIN_KINASE_DOM"/>
    <property type="match status" value="1"/>
</dbReference>
<keyword evidence="4 13" id="KW-0808">Transferase</keyword>
<evidence type="ECO:0000313" key="18">
    <source>
        <dbReference type="Proteomes" id="UP000325081"/>
    </source>
</evidence>
<dbReference type="InterPro" id="IPR008271">
    <property type="entry name" value="Ser/Thr_kinase_AS"/>
</dbReference>
<dbReference type="AlphaFoldDB" id="A0A5A7RGH7"/>
<comment type="caution">
    <text evidence="17">The sequence shown here is derived from an EMBL/GenBank/DDBJ whole genome shotgun (WGS) entry which is preliminary data.</text>
</comment>
<evidence type="ECO:0000256" key="7">
    <source>
        <dbReference type="ARBA" id="ARBA00022777"/>
    </source>
</evidence>
<dbReference type="PANTHER" id="PTHR27002:SF1082">
    <property type="entry name" value="OS06G0693000 PROTEIN"/>
    <property type="match status" value="1"/>
</dbReference>
<evidence type="ECO:0000256" key="14">
    <source>
        <dbReference type="SAM" id="Phobius"/>
    </source>
</evidence>
<evidence type="ECO:0000256" key="6">
    <source>
        <dbReference type="ARBA" id="ARBA00022741"/>
    </source>
</evidence>
<keyword evidence="9" id="KW-1015">Disulfide bond</keyword>
<dbReference type="InterPro" id="IPR036426">
    <property type="entry name" value="Bulb-type_lectin_dom_sf"/>
</dbReference>
<evidence type="ECO:0000256" key="9">
    <source>
        <dbReference type="ARBA" id="ARBA00023157"/>
    </source>
</evidence>
<dbReference type="Pfam" id="PF01453">
    <property type="entry name" value="B_lectin"/>
    <property type="match status" value="1"/>
</dbReference>
<feature type="transmembrane region" description="Helical" evidence="14">
    <location>
        <begin position="469"/>
        <end position="489"/>
    </location>
</feature>
<keyword evidence="7 13" id="KW-0418">Kinase</keyword>
<dbReference type="GO" id="GO:0004674">
    <property type="term" value="F:protein serine/threonine kinase activity"/>
    <property type="evidence" value="ECO:0007669"/>
    <property type="project" value="UniProtKB-KW"/>
</dbReference>
<dbReference type="Pfam" id="PF08276">
    <property type="entry name" value="PAN_2"/>
    <property type="match status" value="1"/>
</dbReference>
<keyword evidence="2" id="KW-1003">Cell membrane</keyword>
<organism evidence="17 18">
    <name type="scientific">Striga asiatica</name>
    <name type="common">Asiatic witchweed</name>
    <name type="synonym">Buchnera asiatica</name>
    <dbReference type="NCBI Taxonomy" id="4170"/>
    <lineage>
        <taxon>Eukaryota</taxon>
        <taxon>Viridiplantae</taxon>
        <taxon>Streptophyta</taxon>
        <taxon>Embryophyta</taxon>
        <taxon>Tracheophyta</taxon>
        <taxon>Spermatophyta</taxon>
        <taxon>Magnoliopsida</taxon>
        <taxon>eudicotyledons</taxon>
        <taxon>Gunneridae</taxon>
        <taxon>Pentapetalae</taxon>
        <taxon>asterids</taxon>
        <taxon>lamiids</taxon>
        <taxon>Lamiales</taxon>
        <taxon>Orobanchaceae</taxon>
        <taxon>Buchnereae</taxon>
        <taxon>Striga</taxon>
    </lineage>
</organism>
<evidence type="ECO:0000256" key="2">
    <source>
        <dbReference type="ARBA" id="ARBA00022475"/>
    </source>
</evidence>
<dbReference type="InterPro" id="IPR001245">
    <property type="entry name" value="Ser-Thr/Tyr_kinase_cat_dom"/>
</dbReference>
<keyword evidence="5" id="KW-0732">Signal</keyword>
<name>A0A5A7RGH7_STRAF</name>
<dbReference type="PROSITE" id="PS00108">
    <property type="entry name" value="PROTEIN_KINASE_ST"/>
    <property type="match status" value="1"/>
</dbReference>
<sequence>MRHITEKSTPNPKISRRRVELVPIFDFSTAFIYYKSNPDYVKKKEKEKLKIMKPSTVMLVFLLIPLHFLAAQVSSIDTLWRGDSLNSFSQLISARRIFTLGFHTPQDSNNTYLAVWYTDGAFPNPPVWIANRENPFPPNSNLSLTIDAIGSLVITSRRPGVESFELYSGGPRNNLSATLLDTGNFVVRETNSSGEILWQSFDYPTDTLLPGMKLGFNQRTGRNWTLSSWFDESNPAHGAFTLEWDSNGGRLVIRRRGVIYWTSGRMRDYYENTGNFSIKEFENMNPPDVFNYNYNFSSITDGEGEYFRYTLIYIPFTPDERKIISGWRMDYNGDISDIGRGYLVMSSLCYGYESKRSVLQTGCQVWEQPTCRNKRQTFTRRTGLFSGFNSPQSVHDSNASLGPSDCRENCWDDCECVAYSHVFTSDGCTYWRGRNVEFVQSPDGIINANLMYVLETAPSDKGMKTYVKIILGVLSAMVVFISGLAFFLMRKLKQVRREKELHELLTLEGYTDANEGGKSHDLRLFTYASIQSATRNFSSDHKLGQGGFGPVYKGKTSEGKDIAVKLLSRQSGQGLLEFKTELILISKLQHVNLVKLIGFSIHGNDKIIIYEYMHNKSLDFFLFSPSQKQHLDWQRRFNIIEGIAEGLLYLHKYSRLKIIHRDLKPSNILLDEKMNPKISDFGLARIIKQDICEANTNRHAGTYGYMAPEYAMQGIFSFKSDVYSFGVLALEIVSGRKNNFFQQTEGPLSLVEHAWELWRKDCALDFMDPTLGNSCIIGQVQRCIHVGLLCVENLAVDRPTIEDVTLMLKNEMTNLPMPKSPGYITKNNVNEDVETSLLEKLSANELTLTEIGGR</sequence>
<dbReference type="InterPro" id="IPR011009">
    <property type="entry name" value="Kinase-like_dom_sf"/>
</dbReference>
<feature type="domain" description="Protein kinase" evidence="15">
    <location>
        <begin position="537"/>
        <end position="813"/>
    </location>
</feature>
<evidence type="ECO:0000259" key="15">
    <source>
        <dbReference type="PROSITE" id="PS50011"/>
    </source>
</evidence>
<dbReference type="FunFam" id="3.30.200.20:FF:001238">
    <property type="entry name" value="Os08g0179000 protein"/>
    <property type="match status" value="1"/>
</dbReference>
<keyword evidence="17" id="KW-0675">Receptor</keyword>
<evidence type="ECO:0000256" key="10">
    <source>
        <dbReference type="ARBA" id="ARBA00023180"/>
    </source>
</evidence>
<evidence type="ECO:0000259" key="16">
    <source>
        <dbReference type="PROSITE" id="PS50927"/>
    </source>
</evidence>
<dbReference type="FunFam" id="1.10.510.10:FF:000060">
    <property type="entry name" value="G-type lectin S-receptor-like serine/threonine-protein kinase"/>
    <property type="match status" value="1"/>
</dbReference>
<comment type="subcellular location">
    <subcellularLocation>
        <location evidence="1">Cell membrane</location>
        <topology evidence="1">Single-pass type I membrane protein</topology>
    </subcellularLocation>
</comment>
<accession>A0A5A7RGH7</accession>
<evidence type="ECO:0000256" key="4">
    <source>
        <dbReference type="ARBA" id="ARBA00022679"/>
    </source>
</evidence>
<dbReference type="InterPro" id="IPR024171">
    <property type="entry name" value="SRK-like_kinase"/>
</dbReference>
<comment type="catalytic activity">
    <reaction evidence="11 13">
        <text>L-threonyl-[protein] + ATP = O-phospho-L-threonyl-[protein] + ADP + H(+)</text>
        <dbReference type="Rhea" id="RHEA:46608"/>
        <dbReference type="Rhea" id="RHEA-COMP:11060"/>
        <dbReference type="Rhea" id="RHEA-COMP:11605"/>
        <dbReference type="ChEBI" id="CHEBI:15378"/>
        <dbReference type="ChEBI" id="CHEBI:30013"/>
        <dbReference type="ChEBI" id="CHEBI:30616"/>
        <dbReference type="ChEBI" id="CHEBI:61977"/>
        <dbReference type="ChEBI" id="CHEBI:456216"/>
        <dbReference type="EC" id="2.7.11.1"/>
    </reaction>
</comment>
<evidence type="ECO:0000256" key="8">
    <source>
        <dbReference type="ARBA" id="ARBA00022840"/>
    </source>
</evidence>
<dbReference type="PROSITE" id="PS50927">
    <property type="entry name" value="BULB_LECTIN"/>
    <property type="match status" value="1"/>
</dbReference>
<dbReference type="Pfam" id="PF07714">
    <property type="entry name" value="PK_Tyr_Ser-Thr"/>
    <property type="match status" value="1"/>
</dbReference>
<dbReference type="SMART" id="SM00108">
    <property type="entry name" value="B_lectin"/>
    <property type="match status" value="1"/>
</dbReference>
<dbReference type="CDD" id="cd00028">
    <property type="entry name" value="B_lectin"/>
    <property type="match status" value="1"/>
</dbReference>
<evidence type="ECO:0000256" key="12">
    <source>
        <dbReference type="ARBA" id="ARBA00048679"/>
    </source>
</evidence>
<dbReference type="Gene3D" id="1.10.510.10">
    <property type="entry name" value="Transferase(Phosphotransferase) domain 1"/>
    <property type="match status" value="1"/>
</dbReference>
<dbReference type="EMBL" id="BKCP01012625">
    <property type="protein sequence ID" value="GER56249.1"/>
    <property type="molecule type" value="Genomic_DNA"/>
</dbReference>
<dbReference type="EC" id="2.7.11.1" evidence="13"/>
<dbReference type="InterPro" id="IPR001480">
    <property type="entry name" value="Bulb-type_lectin_dom"/>
</dbReference>